<protein>
    <submittedName>
        <fullName evidence="1">Uncharacterized protein</fullName>
    </submittedName>
</protein>
<proteinExistence type="predicted"/>
<accession>A0AAV6QZA5</accession>
<keyword evidence="2" id="KW-1185">Reference proteome</keyword>
<gene>
    <name evidence="1" type="ORF">JOB18_043521</name>
</gene>
<reference evidence="1 2" key="1">
    <citation type="journal article" date="2021" name="Sci. Rep.">
        <title>Chromosome anchoring in Senegalese sole (Solea senegalensis) reveals sex-associated markers and genome rearrangements in flatfish.</title>
        <authorList>
            <person name="Guerrero-Cozar I."/>
            <person name="Gomez-Garrido J."/>
            <person name="Berbel C."/>
            <person name="Martinez-Blanch J.F."/>
            <person name="Alioto T."/>
            <person name="Claros M.G."/>
            <person name="Gagnaire P.A."/>
            <person name="Manchado M."/>
        </authorList>
    </citation>
    <scope>NUCLEOTIDE SEQUENCE [LARGE SCALE GENOMIC DNA]</scope>
    <source>
        <strain evidence="1">Sse05_10M</strain>
    </source>
</reference>
<comment type="caution">
    <text evidence="1">The sequence shown here is derived from an EMBL/GenBank/DDBJ whole genome shotgun (WGS) entry which is preliminary data.</text>
</comment>
<evidence type="ECO:0000313" key="2">
    <source>
        <dbReference type="Proteomes" id="UP000693946"/>
    </source>
</evidence>
<dbReference type="AlphaFoldDB" id="A0AAV6QZA5"/>
<organism evidence="1 2">
    <name type="scientific">Solea senegalensis</name>
    <name type="common">Senegalese sole</name>
    <dbReference type="NCBI Taxonomy" id="28829"/>
    <lineage>
        <taxon>Eukaryota</taxon>
        <taxon>Metazoa</taxon>
        <taxon>Chordata</taxon>
        <taxon>Craniata</taxon>
        <taxon>Vertebrata</taxon>
        <taxon>Euteleostomi</taxon>
        <taxon>Actinopterygii</taxon>
        <taxon>Neopterygii</taxon>
        <taxon>Teleostei</taxon>
        <taxon>Neoteleostei</taxon>
        <taxon>Acanthomorphata</taxon>
        <taxon>Carangaria</taxon>
        <taxon>Pleuronectiformes</taxon>
        <taxon>Pleuronectoidei</taxon>
        <taxon>Soleidae</taxon>
        <taxon>Solea</taxon>
    </lineage>
</organism>
<sequence>MHTFITARHDSAIMNPATPHVCGGPLPCTSIHPSIYLSLGAGRLTWHPLPNPQSPGETTHVRQHRHKLVEEVMWMFNVAPCVAPGGVEVVQ</sequence>
<dbReference type="EMBL" id="JAGKHQ010000015">
    <property type="protein sequence ID" value="KAG7497754.1"/>
    <property type="molecule type" value="Genomic_DNA"/>
</dbReference>
<name>A0AAV6QZA5_SOLSE</name>
<dbReference type="Proteomes" id="UP000693946">
    <property type="component" value="Linkage Group LG3"/>
</dbReference>
<evidence type="ECO:0000313" key="1">
    <source>
        <dbReference type="EMBL" id="KAG7497754.1"/>
    </source>
</evidence>